<evidence type="ECO:0008006" key="3">
    <source>
        <dbReference type="Google" id="ProtNLM"/>
    </source>
</evidence>
<proteinExistence type="predicted"/>
<dbReference type="SUPFAM" id="SSF48208">
    <property type="entry name" value="Six-hairpin glycosidases"/>
    <property type="match status" value="1"/>
</dbReference>
<dbReference type="Proteomes" id="UP000696931">
    <property type="component" value="Unassembled WGS sequence"/>
</dbReference>
<gene>
    <name evidence="1" type="ORF">HZA61_13450</name>
</gene>
<evidence type="ECO:0000313" key="2">
    <source>
        <dbReference type="Proteomes" id="UP000696931"/>
    </source>
</evidence>
<dbReference type="GO" id="GO:0005975">
    <property type="term" value="P:carbohydrate metabolic process"/>
    <property type="evidence" value="ECO:0007669"/>
    <property type="project" value="InterPro"/>
</dbReference>
<protein>
    <recommendedName>
        <fullName evidence="3">Glycosyl hydrolase</fullName>
    </recommendedName>
</protein>
<dbReference type="InterPro" id="IPR008928">
    <property type="entry name" value="6-hairpin_glycosidase_sf"/>
</dbReference>
<dbReference type="AlphaFoldDB" id="A0A933W9C9"/>
<dbReference type="EMBL" id="JACRIW010000095">
    <property type="protein sequence ID" value="MBI5170487.1"/>
    <property type="molecule type" value="Genomic_DNA"/>
</dbReference>
<comment type="caution">
    <text evidence="1">The sequence shown here is derived from an EMBL/GenBank/DDBJ whole genome shotgun (WGS) entry which is preliminary data.</text>
</comment>
<evidence type="ECO:0000313" key="1">
    <source>
        <dbReference type="EMBL" id="MBI5170487.1"/>
    </source>
</evidence>
<organism evidence="1 2">
    <name type="scientific">Eiseniibacteriota bacterium</name>
    <dbReference type="NCBI Taxonomy" id="2212470"/>
    <lineage>
        <taxon>Bacteria</taxon>
        <taxon>Candidatus Eiseniibacteriota</taxon>
    </lineage>
</organism>
<name>A0A933W9C9_UNCEI</name>
<sequence>MNPPAGVSPAPNPIALLPRVRALHGYLGARHLHDGKLAGADQGVRWNIRFWRFVKSCLPALRPVERFYFLQGQAYWALASWTLGDLTGDAAFHEAARAATRAVRDTQREDGAWAYPLPERRHLIATVEGDFGAVAMLEGYERDGDESLLRAALRWYDYLEREIGYQEHPAGLCVNYFQKPRGMVPNNPCEWIWVLGRFASATGDARFLEKVPAMLGFLEAVMEPTGELPYELPSVHENRLQQHYLCYQYNAFQCMKLAWFAHAHRDERARALAVRLAGYLAGGVTESGAVRASCLKADPEVLYYADAVGMALHTVSAYGWADHRALADRTFRFVLSHQRGDGGFTHFSRRDYGVLSDRNDYPRYLAMSLYHLAERARDARPL</sequence>
<accession>A0A933W9C9</accession>
<reference evidence="1" key="1">
    <citation type="submission" date="2020-07" db="EMBL/GenBank/DDBJ databases">
        <title>Huge and variable diversity of episymbiotic CPR bacteria and DPANN archaea in groundwater ecosystems.</title>
        <authorList>
            <person name="He C.Y."/>
            <person name="Keren R."/>
            <person name="Whittaker M."/>
            <person name="Farag I.F."/>
            <person name="Doudna J."/>
            <person name="Cate J.H.D."/>
            <person name="Banfield J.F."/>
        </authorList>
    </citation>
    <scope>NUCLEOTIDE SEQUENCE</scope>
    <source>
        <strain evidence="1">NC_groundwater_1813_Pr3_B-0.1um_71_17</strain>
    </source>
</reference>